<evidence type="ECO:0000256" key="1">
    <source>
        <dbReference type="SAM" id="Phobius"/>
    </source>
</evidence>
<gene>
    <name evidence="2" type="ORF">JR064_15120</name>
</gene>
<accession>A0ABS3B4E6</accession>
<comment type="caution">
    <text evidence="2">The sequence shown here is derived from an EMBL/GenBank/DDBJ whole genome shotgun (WGS) entry which is preliminary data.</text>
</comment>
<protein>
    <submittedName>
        <fullName evidence="2">Uncharacterized protein</fullName>
    </submittedName>
</protein>
<keyword evidence="3" id="KW-1185">Reference proteome</keyword>
<feature type="transmembrane region" description="Helical" evidence="1">
    <location>
        <begin position="12"/>
        <end position="40"/>
    </location>
</feature>
<keyword evidence="1" id="KW-0472">Membrane</keyword>
<evidence type="ECO:0000313" key="2">
    <source>
        <dbReference type="EMBL" id="MBN6103498.1"/>
    </source>
</evidence>
<keyword evidence="1" id="KW-1133">Transmembrane helix</keyword>
<dbReference type="RefSeq" id="WP_206230263.1">
    <property type="nucleotide sequence ID" value="NZ_JAFIWB010000018.1"/>
</dbReference>
<feature type="transmembrane region" description="Helical" evidence="1">
    <location>
        <begin position="102"/>
        <end position="121"/>
    </location>
</feature>
<dbReference type="EMBL" id="JAFIWB010000018">
    <property type="protein sequence ID" value="MBN6103498.1"/>
    <property type="molecule type" value="Genomic_DNA"/>
</dbReference>
<feature type="transmembrane region" description="Helical" evidence="1">
    <location>
        <begin position="77"/>
        <end position="96"/>
    </location>
</feature>
<organism evidence="2 3">
    <name type="scientific">Xanthomonas bonasiae</name>
    <dbReference type="NCBI Taxonomy" id="2810351"/>
    <lineage>
        <taxon>Bacteria</taxon>
        <taxon>Pseudomonadati</taxon>
        <taxon>Pseudomonadota</taxon>
        <taxon>Gammaproteobacteria</taxon>
        <taxon>Lysobacterales</taxon>
        <taxon>Lysobacteraceae</taxon>
        <taxon>Xanthomonas</taxon>
    </lineage>
</organism>
<feature type="transmembrane region" description="Helical" evidence="1">
    <location>
        <begin position="141"/>
        <end position="163"/>
    </location>
</feature>
<proteinExistence type="predicted"/>
<name>A0ABS3B4E6_9XANT</name>
<reference evidence="2 3" key="1">
    <citation type="submission" date="2021-02" db="EMBL/GenBank/DDBJ databases">
        <title>Taxonomically Unique Crown Gall-Associated Xanthomonas Stains Have Deficiency in Virulence Repertories.</title>
        <authorList>
            <person name="Mafakheri H."/>
            <person name="Taghavi S.M."/>
            <person name="Dimkic I."/>
            <person name="Nemanja K."/>
            <person name="Osdaghi E."/>
        </authorList>
    </citation>
    <scope>NUCLEOTIDE SEQUENCE [LARGE SCALE GENOMIC DNA]</scope>
    <source>
        <strain evidence="2 3">FX4</strain>
    </source>
</reference>
<sequence>MTDNQALSPSCWAIFADLVIVNLRAFTGIVASAIFGYLVWDRHGQNLILALAFGGGWGLAMLYGVQLRGLVRRDGSVSWTGALLSSVLWVCAVGSVVFSPSLVLPLIDISSILTGVIYISAKLGCHRIGCCDWKKGRRSKFFSLPMLEAIVTALQISLALLMLRDMPSGIVAATFLSSHIATWTAFKIFRVPGE</sequence>
<keyword evidence="1" id="KW-0812">Transmembrane</keyword>
<feature type="transmembrane region" description="Helical" evidence="1">
    <location>
        <begin position="46"/>
        <end position="65"/>
    </location>
</feature>
<evidence type="ECO:0000313" key="3">
    <source>
        <dbReference type="Proteomes" id="UP000695802"/>
    </source>
</evidence>
<dbReference type="Proteomes" id="UP000695802">
    <property type="component" value="Unassembled WGS sequence"/>
</dbReference>